<dbReference type="EMBL" id="CAQK01000356">
    <property type="protein sequence ID" value="CCQ50811.1"/>
    <property type="molecule type" value="Genomic_DNA"/>
</dbReference>
<reference evidence="1 2" key="1">
    <citation type="submission" date="2013-01" db="EMBL/GenBank/DDBJ databases">
        <authorList>
            <person name="Bench S."/>
        </authorList>
    </citation>
    <scope>NUCLEOTIDE SEQUENCE [LARGE SCALE GENOMIC DNA]</scope>
    <source>
        <strain evidence="1 2">WH 8502</strain>
    </source>
</reference>
<protein>
    <submittedName>
        <fullName evidence="1">Uncharacterized protein</fullName>
    </submittedName>
</protein>
<proteinExistence type="predicted"/>
<name>T2IBA9_CROWT</name>
<reference evidence="1 2" key="2">
    <citation type="submission" date="2013-09" db="EMBL/GenBank/DDBJ databases">
        <title>Whole genome comparison of six Crocosphaera watsonii strains with differing phenotypes.</title>
        <authorList>
            <person name="Bench S.R."/>
            <person name="Heller P."/>
            <person name="Frank I."/>
            <person name="Arciniega M."/>
            <person name="Shilova I.N."/>
            <person name="Zehr J.P."/>
        </authorList>
    </citation>
    <scope>NUCLEOTIDE SEQUENCE [LARGE SCALE GENOMIC DNA]</scope>
    <source>
        <strain evidence="1 2">WH 8502</strain>
    </source>
</reference>
<gene>
    <name evidence="1" type="ORF">CWATWH8502_3409</name>
</gene>
<evidence type="ECO:0000313" key="1">
    <source>
        <dbReference type="EMBL" id="CCQ50811.1"/>
    </source>
</evidence>
<accession>T2IBA9</accession>
<dbReference type="RefSeq" id="WP_021830348.1">
    <property type="nucleotide sequence ID" value="NZ_CAQK01000356.1"/>
</dbReference>
<evidence type="ECO:0000313" key="2">
    <source>
        <dbReference type="Proteomes" id="UP000018348"/>
    </source>
</evidence>
<sequence>MPRSFGFNDVQGLIDGMQGLINGIQGLINGVQGLMVLNPYE</sequence>
<dbReference type="AlphaFoldDB" id="T2IBA9"/>
<comment type="caution">
    <text evidence="1">The sequence shown here is derived from an EMBL/GenBank/DDBJ whole genome shotgun (WGS) entry which is preliminary data.</text>
</comment>
<organism evidence="1 2">
    <name type="scientific">Crocosphaera watsonii WH 8502</name>
    <dbReference type="NCBI Taxonomy" id="423474"/>
    <lineage>
        <taxon>Bacteria</taxon>
        <taxon>Bacillati</taxon>
        <taxon>Cyanobacteriota</taxon>
        <taxon>Cyanophyceae</taxon>
        <taxon>Oscillatoriophycideae</taxon>
        <taxon>Chroococcales</taxon>
        <taxon>Aphanothecaceae</taxon>
        <taxon>Crocosphaera</taxon>
    </lineage>
</organism>
<dbReference type="Proteomes" id="UP000018348">
    <property type="component" value="Unassembled WGS sequence"/>
</dbReference>